<evidence type="ECO:0000256" key="4">
    <source>
        <dbReference type="ARBA" id="ARBA00023053"/>
    </source>
</evidence>
<name>A0A381V1E1_9ZZZZ</name>
<dbReference type="Pfam" id="PF05896">
    <property type="entry name" value="NQRA_N"/>
    <property type="match status" value="1"/>
</dbReference>
<evidence type="ECO:0000256" key="7">
    <source>
        <dbReference type="ARBA" id="ARBA00023201"/>
    </source>
</evidence>
<protein>
    <submittedName>
        <fullName evidence="11">Uncharacterized protein</fullName>
    </submittedName>
</protein>
<dbReference type="NCBIfam" id="NF003759">
    <property type="entry name" value="PRK05352.1-2"/>
    <property type="match status" value="1"/>
</dbReference>
<dbReference type="InterPro" id="IPR008703">
    <property type="entry name" value="NqrA"/>
</dbReference>
<evidence type="ECO:0000259" key="8">
    <source>
        <dbReference type="Pfam" id="PF05896"/>
    </source>
</evidence>
<dbReference type="GO" id="GO:0006814">
    <property type="term" value="P:sodium ion transport"/>
    <property type="evidence" value="ECO:0007669"/>
    <property type="project" value="UniProtKB-KW"/>
</dbReference>
<dbReference type="HAMAP" id="MF_00425">
    <property type="entry name" value="NqrA"/>
    <property type="match status" value="1"/>
</dbReference>
<dbReference type="AlphaFoldDB" id="A0A381V1E1"/>
<dbReference type="NCBIfam" id="TIGR01936">
    <property type="entry name" value="nqrA"/>
    <property type="match status" value="1"/>
</dbReference>
<organism evidence="11">
    <name type="scientific">marine metagenome</name>
    <dbReference type="NCBI Taxonomy" id="408172"/>
    <lineage>
        <taxon>unclassified sequences</taxon>
        <taxon>metagenomes</taxon>
        <taxon>ecological metagenomes</taxon>
    </lineage>
</organism>
<dbReference type="InterPro" id="IPR056147">
    <property type="entry name" value="NQRA_N"/>
</dbReference>
<dbReference type="EMBL" id="UINC01007595">
    <property type="protein sequence ID" value="SVA34190.1"/>
    <property type="molecule type" value="Genomic_DNA"/>
</dbReference>
<feature type="domain" description="NqrA N-terminal barrel-sandwich hybrid" evidence="8">
    <location>
        <begin position="5"/>
        <end position="96"/>
    </location>
</feature>
<keyword evidence="4" id="KW-0915">Sodium</keyword>
<accession>A0A381V1E1</accession>
<proteinExistence type="inferred from homology"/>
<evidence type="ECO:0000256" key="3">
    <source>
        <dbReference type="ARBA" id="ARBA00023027"/>
    </source>
</evidence>
<keyword evidence="5" id="KW-0406">Ion transport</keyword>
<evidence type="ECO:0000313" key="11">
    <source>
        <dbReference type="EMBL" id="SVA34190.1"/>
    </source>
</evidence>
<evidence type="ECO:0000256" key="5">
    <source>
        <dbReference type="ARBA" id="ARBA00023065"/>
    </source>
</evidence>
<keyword evidence="6" id="KW-0830">Ubiquinone</keyword>
<evidence type="ECO:0000256" key="2">
    <source>
        <dbReference type="ARBA" id="ARBA00022967"/>
    </source>
</evidence>
<dbReference type="InterPro" id="IPR056148">
    <property type="entry name" value="NQRA_2nd"/>
</dbReference>
<sequence length="456" mass="50170">MAVHTIRKGLELPIAGEPRQEIETADVSRRVGVVAADYIGLRPTMHVSVGDDVRRGQLLMEDKKIQGVRYTAPAEGRILAINRGDRRALQSVIIELSRAELEGRPDSPRFSSFSGRHPSSLTGDEVRELLLESGMWTAIRGRPFSRVANPVGRPHSVFVTAIDSNPLAASVETVMTGAQGAFETGLVALSKLTDGPVFVCSAKGTSLSLPKIDQVSHEEFAGPHPSGTVGLHIHRLDPVDRRKMVWHIGYQDVIAIGRLFERGEFSPERVVALGGTSVRNPRLLRTRLGVSLDDLMRDELEDGEHRVISGSVFSGRAAAGEVFGYLGRYHVQVSVLTEGRDREFLGWLRPGLHKYSTINTFVSRLLPKRRFVFTTATHGSPRAIIPIGMYERVMPMDLMPTFLTRALVMGDAEKAEELGCVELDEEDLALCSFVCPGKTDFGTKLREVLTEIETEG</sequence>
<evidence type="ECO:0000259" key="10">
    <source>
        <dbReference type="Pfam" id="PF24836"/>
    </source>
</evidence>
<feature type="domain" description="NqrA second alpha/beta" evidence="10">
    <location>
        <begin position="122"/>
        <end position="265"/>
    </location>
</feature>
<dbReference type="PANTHER" id="PTHR37839:SF1">
    <property type="entry name" value="NA(+)-TRANSLOCATING NADH-QUINONE REDUCTASE SUBUNIT A"/>
    <property type="match status" value="1"/>
</dbReference>
<keyword evidence="2" id="KW-1278">Translocase</keyword>
<evidence type="ECO:0000256" key="1">
    <source>
        <dbReference type="ARBA" id="ARBA00022448"/>
    </source>
</evidence>
<keyword evidence="3" id="KW-0520">NAD</keyword>
<reference evidence="11" key="1">
    <citation type="submission" date="2018-05" db="EMBL/GenBank/DDBJ databases">
        <authorList>
            <person name="Lanie J.A."/>
            <person name="Ng W.-L."/>
            <person name="Kazmierczak K.M."/>
            <person name="Andrzejewski T.M."/>
            <person name="Davidsen T.M."/>
            <person name="Wayne K.J."/>
            <person name="Tettelin H."/>
            <person name="Glass J.I."/>
            <person name="Rusch D."/>
            <person name="Podicherti R."/>
            <person name="Tsui H.-C.T."/>
            <person name="Winkler M.E."/>
        </authorList>
    </citation>
    <scope>NUCLEOTIDE SEQUENCE</scope>
</reference>
<feature type="domain" description="Na(+)-translocating NADH-quinone reductase subunit A C-terminal" evidence="9">
    <location>
        <begin position="270"/>
        <end position="318"/>
    </location>
</feature>
<gene>
    <name evidence="11" type="ORF">METZ01_LOCUS87044</name>
</gene>
<dbReference type="GO" id="GO:0016655">
    <property type="term" value="F:oxidoreductase activity, acting on NAD(P)H, quinone or similar compound as acceptor"/>
    <property type="evidence" value="ECO:0007669"/>
    <property type="project" value="InterPro"/>
</dbReference>
<evidence type="ECO:0000256" key="6">
    <source>
        <dbReference type="ARBA" id="ARBA00023075"/>
    </source>
</evidence>
<dbReference type="InterPro" id="IPR022615">
    <property type="entry name" value="NqrA_C_domain"/>
</dbReference>
<evidence type="ECO:0000259" key="9">
    <source>
        <dbReference type="Pfam" id="PF11973"/>
    </source>
</evidence>
<keyword evidence="7" id="KW-0739">Sodium transport</keyword>
<dbReference type="Pfam" id="PF24836">
    <property type="entry name" value="NQRA_2nd"/>
    <property type="match status" value="1"/>
</dbReference>
<dbReference type="Pfam" id="PF11973">
    <property type="entry name" value="NQRA_SLBB"/>
    <property type="match status" value="1"/>
</dbReference>
<keyword evidence="1" id="KW-0813">Transport</keyword>
<dbReference type="PANTHER" id="PTHR37839">
    <property type="entry name" value="NA(+)-TRANSLOCATING NADH-QUINONE REDUCTASE SUBUNIT A"/>
    <property type="match status" value="1"/>
</dbReference>